<comment type="caution">
    <text evidence="2">The sequence shown here is derived from an EMBL/GenBank/DDBJ whole genome shotgun (WGS) entry which is preliminary data.</text>
</comment>
<protein>
    <submittedName>
        <fullName evidence="2">Uncharacterized protein</fullName>
    </submittedName>
</protein>
<feature type="compositionally biased region" description="Basic and acidic residues" evidence="1">
    <location>
        <begin position="38"/>
        <end position="49"/>
    </location>
</feature>
<reference evidence="2 3" key="1">
    <citation type="journal article" date="2022" name="Nat. Plants">
        <title>Genomes of leafy and leafless Platanthera orchids illuminate the evolution of mycoheterotrophy.</title>
        <authorList>
            <person name="Li M.H."/>
            <person name="Liu K.W."/>
            <person name="Li Z."/>
            <person name="Lu H.C."/>
            <person name="Ye Q.L."/>
            <person name="Zhang D."/>
            <person name="Wang J.Y."/>
            <person name="Li Y.F."/>
            <person name="Zhong Z.M."/>
            <person name="Liu X."/>
            <person name="Yu X."/>
            <person name="Liu D.K."/>
            <person name="Tu X.D."/>
            <person name="Liu B."/>
            <person name="Hao Y."/>
            <person name="Liao X.Y."/>
            <person name="Jiang Y.T."/>
            <person name="Sun W.H."/>
            <person name="Chen J."/>
            <person name="Chen Y.Q."/>
            <person name="Ai Y."/>
            <person name="Zhai J.W."/>
            <person name="Wu S.S."/>
            <person name="Zhou Z."/>
            <person name="Hsiao Y.Y."/>
            <person name="Wu W.L."/>
            <person name="Chen Y.Y."/>
            <person name="Lin Y.F."/>
            <person name="Hsu J.L."/>
            <person name="Li C.Y."/>
            <person name="Wang Z.W."/>
            <person name="Zhao X."/>
            <person name="Zhong W.Y."/>
            <person name="Ma X.K."/>
            <person name="Ma L."/>
            <person name="Huang J."/>
            <person name="Chen G.Z."/>
            <person name="Huang M.Z."/>
            <person name="Huang L."/>
            <person name="Peng D.H."/>
            <person name="Luo Y.B."/>
            <person name="Zou S.Q."/>
            <person name="Chen S.P."/>
            <person name="Lan S."/>
            <person name="Tsai W.C."/>
            <person name="Van de Peer Y."/>
            <person name="Liu Z.J."/>
        </authorList>
    </citation>
    <scope>NUCLEOTIDE SEQUENCE [LARGE SCALE GENOMIC DNA]</scope>
    <source>
        <strain evidence="2">Lor288</strain>
    </source>
</reference>
<dbReference type="EMBL" id="JBBWWR010000020">
    <property type="protein sequence ID" value="KAK8940083.1"/>
    <property type="molecule type" value="Genomic_DNA"/>
</dbReference>
<dbReference type="Proteomes" id="UP001412067">
    <property type="component" value="Unassembled WGS sequence"/>
</dbReference>
<feature type="compositionally biased region" description="Acidic residues" evidence="1">
    <location>
        <begin position="51"/>
        <end position="64"/>
    </location>
</feature>
<gene>
    <name evidence="2" type="ORF">KSP40_PGU015803</name>
</gene>
<evidence type="ECO:0000313" key="2">
    <source>
        <dbReference type="EMBL" id="KAK8940083.1"/>
    </source>
</evidence>
<name>A0ABR2LGF4_9ASPA</name>
<sequence length="64" mass="6920">MAGRDDGRPDYASGRLRGGSIPSTANGQGKPKKGGRISFRDGKRIRSSNEQDIDDEDDADLSLR</sequence>
<evidence type="ECO:0000313" key="3">
    <source>
        <dbReference type="Proteomes" id="UP001412067"/>
    </source>
</evidence>
<organism evidence="2 3">
    <name type="scientific">Platanthera guangdongensis</name>
    <dbReference type="NCBI Taxonomy" id="2320717"/>
    <lineage>
        <taxon>Eukaryota</taxon>
        <taxon>Viridiplantae</taxon>
        <taxon>Streptophyta</taxon>
        <taxon>Embryophyta</taxon>
        <taxon>Tracheophyta</taxon>
        <taxon>Spermatophyta</taxon>
        <taxon>Magnoliopsida</taxon>
        <taxon>Liliopsida</taxon>
        <taxon>Asparagales</taxon>
        <taxon>Orchidaceae</taxon>
        <taxon>Orchidoideae</taxon>
        <taxon>Orchideae</taxon>
        <taxon>Orchidinae</taxon>
        <taxon>Platanthera</taxon>
    </lineage>
</organism>
<keyword evidence="3" id="KW-1185">Reference proteome</keyword>
<feature type="region of interest" description="Disordered" evidence="1">
    <location>
        <begin position="1"/>
        <end position="64"/>
    </location>
</feature>
<proteinExistence type="predicted"/>
<accession>A0ABR2LGF4</accession>
<evidence type="ECO:0000256" key="1">
    <source>
        <dbReference type="SAM" id="MobiDB-lite"/>
    </source>
</evidence>